<reference evidence="1 2" key="1">
    <citation type="submission" date="2018-07" db="EMBL/GenBank/DDBJ databases">
        <title>Draft Genome Assemblies for Five Robust Yarrowia lipolytica Strains Exhibiting High Lipid Production and Pentose Sugar Utilization and Sugar Alcohol Secretion from Undetoxified Lignocellulosic Biomass Hydrolysates.</title>
        <authorList>
            <consortium name="DOE Joint Genome Institute"/>
            <person name="Walker C."/>
            <person name="Ryu S."/>
            <person name="Na H."/>
            <person name="Zane M."/>
            <person name="LaButti K."/>
            <person name="Lipzen A."/>
            <person name="Haridas S."/>
            <person name="Barry K."/>
            <person name="Grigoriev I.V."/>
            <person name="Quarterman J."/>
            <person name="Slininger P."/>
            <person name="Dien B."/>
            <person name="Trinh C.T."/>
        </authorList>
    </citation>
    <scope>NUCLEOTIDE SEQUENCE [LARGE SCALE GENOMIC DNA]</scope>
    <source>
        <strain evidence="1 2">YB392</strain>
    </source>
</reference>
<evidence type="ECO:0000313" key="1">
    <source>
        <dbReference type="EMBL" id="RDW23046.1"/>
    </source>
</evidence>
<organism evidence="1 2">
    <name type="scientific">Yarrowia lipolytica</name>
    <name type="common">Candida lipolytica</name>
    <dbReference type="NCBI Taxonomy" id="4952"/>
    <lineage>
        <taxon>Eukaryota</taxon>
        <taxon>Fungi</taxon>
        <taxon>Dikarya</taxon>
        <taxon>Ascomycota</taxon>
        <taxon>Saccharomycotina</taxon>
        <taxon>Dipodascomycetes</taxon>
        <taxon>Dipodascales</taxon>
        <taxon>Dipodascales incertae sedis</taxon>
        <taxon>Yarrowia</taxon>
    </lineage>
</organism>
<dbReference type="AlphaFoldDB" id="A0A371BY96"/>
<sequence length="87" mass="9005">MVFGDNGPSLKSNWATDSVVSAPAKSLSQIQKGEEAALKNTITLTTAVSSGGVKKYDDVLPRRVPVSAAATVPGASSPWFYASCQSC</sequence>
<evidence type="ECO:0000313" key="2">
    <source>
        <dbReference type="Proteomes" id="UP000256601"/>
    </source>
</evidence>
<gene>
    <name evidence="1" type="ORF">B0I71DRAFT_155606</name>
</gene>
<dbReference type="Proteomes" id="UP000256601">
    <property type="component" value="Unassembled WGS sequence"/>
</dbReference>
<proteinExistence type="predicted"/>
<dbReference type="EMBL" id="KZ859119">
    <property type="protein sequence ID" value="RDW23046.1"/>
    <property type="molecule type" value="Genomic_DNA"/>
</dbReference>
<name>A0A371BY96_YARLL</name>
<protein>
    <submittedName>
        <fullName evidence="1">Uncharacterized protein</fullName>
    </submittedName>
</protein>
<accession>A0A371BY96</accession>